<dbReference type="Pfam" id="PF08708">
    <property type="entry name" value="PriCT_1"/>
    <property type="match status" value="1"/>
</dbReference>
<proteinExistence type="predicted"/>
<dbReference type="RefSeq" id="WP_083547584.1">
    <property type="nucleotide sequence ID" value="NZ_FQTV01000003.1"/>
</dbReference>
<accession>A0A1M4WF05</accession>
<dbReference type="OrthoDB" id="9801888at2"/>
<feature type="domain" description="Virulence-associated protein E-like" evidence="2">
    <location>
        <begin position="414"/>
        <end position="625"/>
    </location>
</feature>
<evidence type="ECO:0000313" key="5">
    <source>
        <dbReference type="EMBL" id="SHE79839.1"/>
    </source>
</evidence>
<dbReference type="Pfam" id="PF08800">
    <property type="entry name" value="BT4734-like_N"/>
    <property type="match status" value="1"/>
</dbReference>
<feature type="region of interest" description="Disordered" evidence="1">
    <location>
        <begin position="31"/>
        <end position="59"/>
    </location>
</feature>
<dbReference type="EMBL" id="FQTV01000003">
    <property type="protein sequence ID" value="SHE79839.1"/>
    <property type="molecule type" value="Genomic_DNA"/>
</dbReference>
<feature type="region of interest" description="Disordered" evidence="1">
    <location>
        <begin position="207"/>
        <end position="235"/>
    </location>
</feature>
<dbReference type="InterPro" id="IPR014907">
    <property type="entry name" value="BT4734-like_N"/>
</dbReference>
<reference evidence="6" key="1">
    <citation type="submission" date="2016-11" db="EMBL/GenBank/DDBJ databases">
        <authorList>
            <person name="Varghese N."/>
            <person name="Submissions S."/>
        </authorList>
    </citation>
    <scope>NUCLEOTIDE SEQUENCE [LARGE SCALE GENOMIC DNA]</scope>
    <source>
        <strain evidence="6">DSM 26991</strain>
    </source>
</reference>
<evidence type="ECO:0000259" key="2">
    <source>
        <dbReference type="Pfam" id="PF05272"/>
    </source>
</evidence>
<dbReference type="Pfam" id="PF05272">
    <property type="entry name" value="VapE-like_dom"/>
    <property type="match status" value="1"/>
</dbReference>
<protein>
    <submittedName>
        <fullName evidence="5">VirE N-terminal domain-containing protein</fullName>
    </submittedName>
</protein>
<dbReference type="AlphaFoldDB" id="A0A1M4WF05"/>
<dbReference type="Proteomes" id="UP000184509">
    <property type="component" value="Unassembled WGS sequence"/>
</dbReference>
<dbReference type="InterPro" id="IPR014820">
    <property type="entry name" value="PriCT_1"/>
</dbReference>
<evidence type="ECO:0000259" key="3">
    <source>
        <dbReference type="Pfam" id="PF08708"/>
    </source>
</evidence>
<dbReference type="InterPro" id="IPR007936">
    <property type="entry name" value="VapE-like_dom"/>
</dbReference>
<feature type="domain" description="Primase C-terminal 1" evidence="3">
    <location>
        <begin position="261"/>
        <end position="316"/>
    </location>
</feature>
<name>A0A1M4WF05_9BACE</name>
<evidence type="ECO:0000313" key="6">
    <source>
        <dbReference type="Proteomes" id="UP000184509"/>
    </source>
</evidence>
<dbReference type="PANTHER" id="PTHR34985">
    <property type="entry name" value="SLR0554 PROTEIN"/>
    <property type="match status" value="1"/>
</dbReference>
<organism evidence="5 6">
    <name type="scientific">Bacteroides luti</name>
    <dbReference type="NCBI Taxonomy" id="1297750"/>
    <lineage>
        <taxon>Bacteria</taxon>
        <taxon>Pseudomonadati</taxon>
        <taxon>Bacteroidota</taxon>
        <taxon>Bacteroidia</taxon>
        <taxon>Bacteroidales</taxon>
        <taxon>Bacteroidaceae</taxon>
        <taxon>Bacteroides</taxon>
    </lineage>
</organism>
<evidence type="ECO:0000256" key="1">
    <source>
        <dbReference type="SAM" id="MobiDB-lite"/>
    </source>
</evidence>
<sequence length="734" mass="83685">MENSSKMSYIINHSKIVSQITMEEAVAEIRSDKHKEKTAQIRQLSSAGETEGANRLKGTLPGCTPAGTFLGRRKAECISEYASRIVLDVDGVKPEQFDEICRKIEADKHTHVRYASPKRGVKIIVCGEPLVLDDSAALTQQEKTAVINEYHLRLFRSLVPYYEALIGVKIDTSGSDLPRITYLCHDPEAYYNPDSVFFPLSASAPEAGAHSGKRGKGARGTGKTHTGDFPVERNKGKSELTKKSCSMLFRVLEMQLQRSKSYEPGNRNNFLFTLACKCNEAGIPEDALFNLMANSYDDIATQELESIIGSAYGNTENHGIHPLTRQAIRVLFAQCYLKEKYEFRFNEIKGILEYCPNKPDAVFEAVDDRIRNSLWVELAEHGSECSAEQLYSILNSDFSPSYNPLKEYFLNLPAWNGKDNIRAFASQVRTTRQDHWFYCFEKWICAMVAAVVKPNVQNHTVVILEGPQSQGKTTFVRSILPPALRDYYCEDRINTESKDDMIKVFQSLLINTEEIEAMNGRELNQYKALITRATMNIRLPYDRIMQVRKRMASFIATTNNHDILTDRTGNRRYLCFEALSFDNNSAVDYEQLYAHVMHKLMVEEFRYWFTREESVKVNKHNQSFMQQTLEEEFIATNIRKPLTGDKISYITASQIAILIKTRTGLVLNHGGKVNIGRILNDQDYERIPAKGGVYKYVVHVISYEEVMLNLHIKDEVEKEPDATQQELNYNTPEN</sequence>
<dbReference type="STRING" id="1297750.SAMN05444405_10369"/>
<gene>
    <name evidence="5" type="ORF">SAMN05444405_10369</name>
</gene>
<feature type="domain" description="BT4734-like N-terminal" evidence="4">
    <location>
        <begin position="56"/>
        <end position="191"/>
    </location>
</feature>
<evidence type="ECO:0000259" key="4">
    <source>
        <dbReference type="Pfam" id="PF08800"/>
    </source>
</evidence>
<keyword evidence="6" id="KW-1185">Reference proteome</keyword>
<dbReference type="PANTHER" id="PTHR34985:SF1">
    <property type="entry name" value="SLR0554 PROTEIN"/>
    <property type="match status" value="1"/>
</dbReference>